<reference evidence="2" key="1">
    <citation type="submission" date="2023-03" db="EMBL/GenBank/DDBJ databases">
        <title>Emydomyces testavorans Genome Sequence.</title>
        <authorList>
            <person name="Hoyer L."/>
        </authorList>
    </citation>
    <scope>NUCLEOTIDE SEQUENCE</scope>
    <source>
        <strain evidence="2">16-2883</strain>
    </source>
</reference>
<feature type="region of interest" description="Disordered" evidence="1">
    <location>
        <begin position="55"/>
        <end position="121"/>
    </location>
</feature>
<feature type="region of interest" description="Disordered" evidence="1">
    <location>
        <begin position="954"/>
        <end position="974"/>
    </location>
</feature>
<dbReference type="EMBL" id="CP120627">
    <property type="protein sequence ID" value="WEW55223.1"/>
    <property type="molecule type" value="Genomic_DNA"/>
</dbReference>
<name>A0AAF0DBH0_9EURO</name>
<dbReference type="Proteomes" id="UP001219355">
    <property type="component" value="Chromosome 1"/>
</dbReference>
<gene>
    <name evidence="2" type="ORF">PRK78_000652</name>
</gene>
<feature type="compositionally biased region" description="Basic residues" evidence="1">
    <location>
        <begin position="954"/>
        <end position="972"/>
    </location>
</feature>
<sequence length="994" mass="110204">MQSNPPPFHSKSTSARPPATSRWCNRVLRPLTSAILRLERYWKMASIQPQELTYKISDNNPNASKSKQHRRRTSSCADAASDSETANNDPTWIPGNVGPKRIRHKYSSRSEKANGSVRARSTVVIRSPESEKLQPGEFTVATPLLLGRKRRFVGRDRRCTVASKTVGEQTNHAVSGAAPKSKSIYNGFPVDISAVDRDLYGDHSYILIVGGVLSALDAFLKITSIEQQAVHHVPSLLAISLKKTSEYILQEQNRLNNSEGTGEAVDVADFVFTEIENTYTSSNGGWKPLRKLVREHGIRLVCETIQKKWIPPRLARYFVLKSLEIPATDASETLLGALLSVIPAIPAPESLDSVFFSEPAFIGIGVLSGYMRKTGNLTVFFRELSQLLLRGIVPVEWMATISMKSYLIDAIQSIACEDEHYSASVKFLTALVHTSLGDIGSAEHLLGNSYWRVDERSTMDSKPSRIGLRLSQRNAIAQLAIVGDESMSEALNNTICSLLTVLCSAHITSFGCNPSTDSPMWHIITNSTIVTQRFQERERQSGKKHGSEDQRIRIGYILIAQYLLEHLEPPKGPLQSRLGYSSLLLDSIEQYIRLSSNREKLLVGFSALFFQLTRCLGRGRGGDGFEVLKSLTSLFESSNLKDYPAFLAVLAKVAVELALNFAEYTCLREHHAWATEVQEKVASLDSGALDYGIEPLTPSLCLTTTGFRWEDGIGEWVARTPCEKRNGSSGRGDFRQDHQRPQYIDEPGDEDSTTDENSGSGWERVSDAGSSTDGLESSVASNTSPPSLSRKRKFGVNECGPAVTSQASMTSGATSNDRMRQWKNRNHGMWDVYVDHRADGNARGTATRNQRALQVSKKANSRSIPKSVSVAIAVELPPAVPRKSKDFEIVVRTDNNFEGTSAATQTEGSDAETNGQGEDDDDLIVVDAPTFYRCLRNKRPRHSYPQVESRFSKYRPRFQGRRRSSARLRARGQHQSVVSCLNDEEISDDELSFL</sequence>
<accession>A0AAF0DBH0</accession>
<feature type="compositionally biased region" description="Polar residues" evidence="1">
    <location>
        <begin position="768"/>
        <end position="787"/>
    </location>
</feature>
<organism evidence="2 3">
    <name type="scientific">Emydomyces testavorans</name>
    <dbReference type="NCBI Taxonomy" id="2070801"/>
    <lineage>
        <taxon>Eukaryota</taxon>
        <taxon>Fungi</taxon>
        <taxon>Dikarya</taxon>
        <taxon>Ascomycota</taxon>
        <taxon>Pezizomycotina</taxon>
        <taxon>Eurotiomycetes</taxon>
        <taxon>Eurotiomycetidae</taxon>
        <taxon>Onygenales</taxon>
        <taxon>Nannizziopsiaceae</taxon>
        <taxon>Emydomyces</taxon>
    </lineage>
</organism>
<evidence type="ECO:0000313" key="3">
    <source>
        <dbReference type="Proteomes" id="UP001219355"/>
    </source>
</evidence>
<feature type="region of interest" description="Disordered" evidence="1">
    <location>
        <begin position="1"/>
        <end position="21"/>
    </location>
</feature>
<feature type="compositionally biased region" description="Polar residues" evidence="1">
    <location>
        <begin position="55"/>
        <end position="65"/>
    </location>
</feature>
<evidence type="ECO:0000256" key="1">
    <source>
        <dbReference type="SAM" id="MobiDB-lite"/>
    </source>
</evidence>
<feature type="compositionally biased region" description="Basic and acidic residues" evidence="1">
    <location>
        <begin position="722"/>
        <end position="740"/>
    </location>
</feature>
<protein>
    <submittedName>
        <fullName evidence="2">Uncharacterized protein</fullName>
    </submittedName>
</protein>
<feature type="compositionally biased region" description="Polar residues" evidence="1">
    <location>
        <begin position="898"/>
        <end position="916"/>
    </location>
</feature>
<feature type="region of interest" description="Disordered" evidence="1">
    <location>
        <begin position="898"/>
        <end position="921"/>
    </location>
</feature>
<evidence type="ECO:0000313" key="2">
    <source>
        <dbReference type="EMBL" id="WEW55223.1"/>
    </source>
</evidence>
<feature type="region of interest" description="Disordered" evidence="1">
    <location>
        <begin position="722"/>
        <end position="794"/>
    </location>
</feature>
<proteinExistence type="predicted"/>
<keyword evidence="3" id="KW-1185">Reference proteome</keyword>
<dbReference type="AlphaFoldDB" id="A0AAF0DBH0"/>